<proteinExistence type="predicted"/>
<dbReference type="AlphaFoldDB" id="A0A1F5JGM6"/>
<dbReference type="EMBL" id="MFCP01000028">
    <property type="protein sequence ID" value="OGE27817.1"/>
    <property type="molecule type" value="Genomic_DNA"/>
</dbReference>
<comment type="caution">
    <text evidence="3">The sequence shown here is derived from an EMBL/GenBank/DDBJ whole genome shotgun (WGS) entry which is preliminary data.</text>
</comment>
<organism evidence="3 4">
    <name type="scientific">Candidatus Daviesbacteria bacterium RIFCSPHIGHO2_01_FULL_40_11</name>
    <dbReference type="NCBI Taxonomy" id="1797762"/>
    <lineage>
        <taxon>Bacteria</taxon>
        <taxon>Candidatus Daviesiibacteriota</taxon>
    </lineage>
</organism>
<evidence type="ECO:0000256" key="2">
    <source>
        <dbReference type="SAM" id="MobiDB-lite"/>
    </source>
</evidence>
<reference evidence="3 4" key="1">
    <citation type="journal article" date="2016" name="Nat. Commun.">
        <title>Thousands of microbial genomes shed light on interconnected biogeochemical processes in an aquifer system.</title>
        <authorList>
            <person name="Anantharaman K."/>
            <person name="Brown C.T."/>
            <person name="Hug L.A."/>
            <person name="Sharon I."/>
            <person name="Castelle C.J."/>
            <person name="Probst A.J."/>
            <person name="Thomas B.C."/>
            <person name="Singh A."/>
            <person name="Wilkins M.J."/>
            <person name="Karaoz U."/>
            <person name="Brodie E.L."/>
            <person name="Williams K.H."/>
            <person name="Hubbard S.S."/>
            <person name="Banfield J.F."/>
        </authorList>
    </citation>
    <scope>NUCLEOTIDE SEQUENCE [LARGE SCALE GENOMIC DNA]</scope>
</reference>
<name>A0A1F5JGM6_9BACT</name>
<evidence type="ECO:0000313" key="3">
    <source>
        <dbReference type="EMBL" id="OGE27817.1"/>
    </source>
</evidence>
<feature type="compositionally biased region" description="Low complexity" evidence="2">
    <location>
        <begin position="227"/>
        <end position="245"/>
    </location>
</feature>
<keyword evidence="1" id="KW-0175">Coiled coil</keyword>
<evidence type="ECO:0000313" key="4">
    <source>
        <dbReference type="Proteomes" id="UP000177555"/>
    </source>
</evidence>
<sequence length="245" mass="26645">MRKLLVISSSFIVILIAIAIFLRTTNYELRTVYAANSTPSADIKAKLEELKKEIASKAAKLKQEIGRRLTNKAYVGKVQSKSDTTLTLAADSGPKMVTINQDTVYESKVKGKTKFSQKSLAEDDYISALGDSDETGVLIAKKIILLPTTNYQPKTYLWGQIISISDKLITLKDRDFKVVAVSLPSGSKVSLNDFVILTGNKNKNDIFAAGFVYVIPQGGILKPKKVATPAAQTTTKSATPAAKKK</sequence>
<evidence type="ECO:0000256" key="1">
    <source>
        <dbReference type="SAM" id="Coils"/>
    </source>
</evidence>
<evidence type="ECO:0008006" key="5">
    <source>
        <dbReference type="Google" id="ProtNLM"/>
    </source>
</evidence>
<accession>A0A1F5JGM6</accession>
<gene>
    <name evidence="3" type="ORF">A2867_01825</name>
</gene>
<feature type="region of interest" description="Disordered" evidence="2">
    <location>
        <begin position="226"/>
        <end position="245"/>
    </location>
</feature>
<feature type="coiled-coil region" evidence="1">
    <location>
        <begin position="40"/>
        <end position="67"/>
    </location>
</feature>
<protein>
    <recommendedName>
        <fullName evidence="5">DUF5666 domain-containing protein</fullName>
    </recommendedName>
</protein>
<dbReference type="Proteomes" id="UP000177555">
    <property type="component" value="Unassembled WGS sequence"/>
</dbReference>